<dbReference type="AlphaFoldDB" id="A0A0A0V5N1"/>
<evidence type="ECO:0000313" key="2">
    <source>
        <dbReference type="EMBL" id="AIW62497.1"/>
    </source>
</evidence>
<name>A0A0A0V5N1_SCYTH</name>
<protein>
    <submittedName>
        <fullName evidence="2">Venom peptide U12-SYTX-Sth1a</fullName>
    </submittedName>
</protein>
<dbReference type="SUPFAM" id="SSF57184">
    <property type="entry name" value="Growth factor receptor domain"/>
    <property type="match status" value="1"/>
</dbReference>
<accession>A0A0A0V5N1</accession>
<dbReference type="EMBL" id="KF860542">
    <property type="protein sequence ID" value="AIW62497.1"/>
    <property type="molecule type" value="mRNA"/>
</dbReference>
<evidence type="ECO:0000256" key="1">
    <source>
        <dbReference type="SAM" id="SignalP"/>
    </source>
</evidence>
<feature type="chain" id="PRO_5001978099" evidence="1">
    <location>
        <begin position="25"/>
        <end position="91"/>
    </location>
</feature>
<reference evidence="2" key="1">
    <citation type="submission" date="2013-11" db="EMBL/GenBank/DDBJ databases">
        <authorList>
            <person name="Thropp P.A."/>
            <person name="Correa S.M."/>
            <person name="Garb J.E."/>
            <person name="Binford G.J."/>
        </authorList>
    </citation>
    <scope>NUCLEOTIDE SEQUENCE</scope>
    <source>
        <tissue evidence="2">Venom gland</tissue>
    </source>
</reference>
<sequence length="91" mass="9815">MKFALILAFALLVVASSLMEVTEASEYCDSPSCDLSKCPAVNCKCGTHLDPCECCTRCSTCPGERCYLYGYPCGNGSSCKLEKNEKYGTCV</sequence>
<keyword evidence="1" id="KW-0732">Signal</keyword>
<dbReference type="InterPro" id="IPR009030">
    <property type="entry name" value="Growth_fac_rcpt_cys_sf"/>
</dbReference>
<proteinExistence type="evidence at transcript level"/>
<organism evidence="2">
    <name type="scientific">Scytodes thoracica</name>
    <name type="common">Spitting spider</name>
    <name type="synonym">Aranea thoracica</name>
    <dbReference type="NCBI Taxonomy" id="1112478"/>
    <lineage>
        <taxon>Eukaryota</taxon>
        <taxon>Metazoa</taxon>
        <taxon>Ecdysozoa</taxon>
        <taxon>Arthropoda</taxon>
        <taxon>Chelicerata</taxon>
        <taxon>Arachnida</taxon>
        <taxon>Araneae</taxon>
        <taxon>Araneomorphae</taxon>
        <taxon>Haplogynae</taxon>
        <taxon>Scytodoidea</taxon>
        <taxon>Scytodidae</taxon>
        <taxon>Scytodes</taxon>
    </lineage>
</organism>
<feature type="signal peptide" evidence="1">
    <location>
        <begin position="1"/>
        <end position="24"/>
    </location>
</feature>
<reference evidence="2" key="2">
    <citation type="journal article" date="2014" name="J. Proteome Res.">
        <title>Spit and venom from scytodes spiders: a diverse and distinct cocktail.</title>
        <authorList>
            <person name="Zobel-Thropp P.A."/>
            <person name="Correa S.M."/>
            <person name="Garb J.E."/>
            <person name="Binford G.J."/>
        </authorList>
    </citation>
    <scope>NUCLEOTIDE SEQUENCE</scope>
    <source>
        <tissue evidence="2">Venom gland</tissue>
    </source>
</reference>